<dbReference type="EC" id="2.3.1.26" evidence="1"/>
<keyword evidence="1" id="KW-0808">Transferase</keyword>
<proteinExistence type="predicted"/>
<dbReference type="EMBL" id="JALBCA010000123">
    <property type="protein sequence ID" value="KAI2382455.1"/>
    <property type="molecule type" value="Genomic_DNA"/>
</dbReference>
<keyword evidence="1" id="KW-0012">Acyltransferase</keyword>
<protein>
    <submittedName>
        <fullName evidence="1">Sterol O-acyltransferase 2 (Sterol-ester synthase 2)</fullName>
        <ecNumber evidence="1">2.3.1.26</ecNumber>
    </submittedName>
</protein>
<accession>A0ACB8UP74</accession>
<name>A0ACB8UP74_9EURO</name>
<comment type="caution">
    <text evidence="1">The sequence shown here is derived from an EMBL/GenBank/DDBJ whole genome shotgun (WGS) entry which is preliminary data.</text>
</comment>
<reference evidence="1" key="1">
    <citation type="journal article" date="2022" name="bioRxiv">
        <title>Population genetic analysis of Ophidiomyces ophidiicola, the causative agent of snake fungal disease, indicates recent introductions to the USA.</title>
        <authorList>
            <person name="Ladner J.T."/>
            <person name="Palmer J.M."/>
            <person name="Ettinger C.L."/>
            <person name="Stajich J.E."/>
            <person name="Farrell T.M."/>
            <person name="Glorioso B.M."/>
            <person name="Lawson B."/>
            <person name="Price S.J."/>
            <person name="Stengle A.G."/>
            <person name="Grear D.A."/>
            <person name="Lorch J.M."/>
        </authorList>
    </citation>
    <scope>NUCLEOTIDE SEQUENCE</scope>
    <source>
        <strain evidence="1">NWHC 24266-5</strain>
    </source>
</reference>
<sequence>MRSVLANADDNAALRARASRAAEQLDRLSQGKSSSGHSSGISTPIAEDAPPSVQSISSARKQVRAQVKTRLFHNIDYQPRLSHFDPNSENQNFRGFFVLFWISLVIMVITTVLRNVKDTGYPLRVQVWSLLSANVFQLGLCDLAMVLSTCLTLPLHQTIRSSKGWLRWSNYGMTVQSLLQLAWLNIWVAIPFMLDWTWTAQVYLTLHTLVLLMKMHSYAFYNGHLSETERRLSSLDNPKGAKFSAAIRYPRYCLGIASQADNVQAINCQEECKKSVAELRSDLATELTSTLGHVTYPQNLTWKNYADFIMCPTLCYELEYPRTKETQWTKVLIKSLAVFGCIFLLTLTSEEFIVPVLNDSAYRLHRVDAWSEKGLILAETISMLLFPFMVTFLLVFLVIFEYTLGAFAEITRFADRRFYSDWWNSCDWLEFSREWNIPVHHFLRRHVYFSSLTKFSSSGAMFITFLVSSIGHELVMGCITKKLRGYGFLAMMLQLPIVAAQRSKFVKGRRTFNVYYPILLHFTSFTLTPSIIVERLFLDLHDSGSLDGIVSTPSSATASY</sequence>
<organism evidence="1">
    <name type="scientific">Ophidiomyces ophidiicola</name>
    <dbReference type="NCBI Taxonomy" id="1387563"/>
    <lineage>
        <taxon>Eukaryota</taxon>
        <taxon>Fungi</taxon>
        <taxon>Dikarya</taxon>
        <taxon>Ascomycota</taxon>
        <taxon>Pezizomycotina</taxon>
        <taxon>Eurotiomycetes</taxon>
        <taxon>Eurotiomycetidae</taxon>
        <taxon>Onygenales</taxon>
        <taxon>Onygenaceae</taxon>
        <taxon>Ophidiomyces</taxon>
    </lineage>
</organism>
<evidence type="ECO:0000313" key="1">
    <source>
        <dbReference type="EMBL" id="KAI2382455.1"/>
    </source>
</evidence>
<gene>
    <name evidence="1" type="primary">ARE2</name>
    <name evidence="1" type="ORF">LOY88_006015</name>
</gene>